<accession>M4C258</accession>
<proteinExistence type="predicted"/>
<keyword evidence="2" id="KW-1185">Reference proteome</keyword>
<dbReference type="Proteomes" id="UP000011713">
    <property type="component" value="Unassembled WGS sequence"/>
</dbReference>
<dbReference type="OMA" id="CSIDIQG"/>
<reference evidence="2" key="1">
    <citation type="journal article" date="2010" name="Science">
        <title>Signatures of adaptation to obligate biotrophy in the Hyaloperonospora arabidopsidis genome.</title>
        <authorList>
            <person name="Baxter L."/>
            <person name="Tripathy S."/>
            <person name="Ishaque N."/>
            <person name="Boot N."/>
            <person name="Cabral A."/>
            <person name="Kemen E."/>
            <person name="Thines M."/>
            <person name="Ah-Fong A."/>
            <person name="Anderson R."/>
            <person name="Badejoko W."/>
            <person name="Bittner-Eddy P."/>
            <person name="Boore J.L."/>
            <person name="Chibucos M.C."/>
            <person name="Coates M."/>
            <person name="Dehal P."/>
            <person name="Delehaunty K."/>
            <person name="Dong S."/>
            <person name="Downton P."/>
            <person name="Dumas B."/>
            <person name="Fabro G."/>
            <person name="Fronick C."/>
            <person name="Fuerstenberg S.I."/>
            <person name="Fulton L."/>
            <person name="Gaulin E."/>
            <person name="Govers F."/>
            <person name="Hughes L."/>
            <person name="Humphray S."/>
            <person name="Jiang R.H."/>
            <person name="Judelson H."/>
            <person name="Kamoun S."/>
            <person name="Kyung K."/>
            <person name="Meijer H."/>
            <person name="Minx P."/>
            <person name="Morris P."/>
            <person name="Nelson J."/>
            <person name="Phuntumart V."/>
            <person name="Qutob D."/>
            <person name="Rehmany A."/>
            <person name="Rougon-Cardoso A."/>
            <person name="Ryden P."/>
            <person name="Torto-Alalibo T."/>
            <person name="Studholme D."/>
            <person name="Wang Y."/>
            <person name="Win J."/>
            <person name="Wood J."/>
            <person name="Clifton S.W."/>
            <person name="Rogers J."/>
            <person name="Van den Ackerveken G."/>
            <person name="Jones J.D."/>
            <person name="McDowell J.M."/>
            <person name="Beynon J."/>
            <person name="Tyler B.M."/>
        </authorList>
    </citation>
    <scope>NUCLEOTIDE SEQUENCE [LARGE SCALE GENOMIC DNA]</scope>
    <source>
        <strain evidence="2">Emoy2</strain>
    </source>
</reference>
<reference evidence="1" key="2">
    <citation type="submission" date="2015-06" db="UniProtKB">
        <authorList>
            <consortium name="EnsemblProtists"/>
        </authorList>
    </citation>
    <scope>IDENTIFICATION</scope>
    <source>
        <strain evidence="1">Emoy2</strain>
    </source>
</reference>
<evidence type="ECO:0000313" key="1">
    <source>
        <dbReference type="EnsemblProtists" id="HpaP813173"/>
    </source>
</evidence>
<protein>
    <submittedName>
        <fullName evidence="1">Uncharacterized protein</fullName>
    </submittedName>
</protein>
<dbReference type="EnsemblProtists" id="HpaT813173">
    <property type="protein sequence ID" value="HpaP813173"/>
    <property type="gene ID" value="HpaG813173"/>
</dbReference>
<dbReference type="HOGENOM" id="CLU_2417878_0_0_1"/>
<dbReference type="AlphaFoldDB" id="M4C258"/>
<organism evidence="1 2">
    <name type="scientific">Hyaloperonospora arabidopsidis (strain Emoy2)</name>
    <name type="common">Downy mildew agent</name>
    <name type="synonym">Peronospora arabidopsidis</name>
    <dbReference type="NCBI Taxonomy" id="559515"/>
    <lineage>
        <taxon>Eukaryota</taxon>
        <taxon>Sar</taxon>
        <taxon>Stramenopiles</taxon>
        <taxon>Oomycota</taxon>
        <taxon>Peronosporomycetes</taxon>
        <taxon>Peronosporales</taxon>
        <taxon>Peronosporaceae</taxon>
        <taxon>Hyaloperonospora</taxon>
    </lineage>
</organism>
<name>M4C258_HYAAE</name>
<dbReference type="EMBL" id="JH598117">
    <property type="status" value="NOT_ANNOTATED_CDS"/>
    <property type="molecule type" value="Genomic_DNA"/>
</dbReference>
<evidence type="ECO:0000313" key="2">
    <source>
        <dbReference type="Proteomes" id="UP000011713"/>
    </source>
</evidence>
<dbReference type="VEuPathDB" id="FungiDB:HpaG813173"/>
<dbReference type="InParanoid" id="M4C258"/>
<sequence>MRTTEQVRLLPDKRPGWWSSRKFYRRVRIRAHVMGAINDERTKIMLDSRDTITAIVEALAKRLRLQSLKINDKQIVVQRCRRSSPRHGPQSR</sequence>